<protein>
    <recommendedName>
        <fullName evidence="8">YetF C-terminal domain-containing protein</fullName>
    </recommendedName>
</protein>
<comment type="subcellular location">
    <subcellularLocation>
        <location evidence="1">Cell membrane</location>
        <topology evidence="1">Multi-pass membrane protein</topology>
    </subcellularLocation>
</comment>
<dbReference type="InterPro" id="IPR007353">
    <property type="entry name" value="DUF421"/>
</dbReference>
<dbReference type="RefSeq" id="WP_087018434.1">
    <property type="nucleotide sequence ID" value="NZ_CP178353.1"/>
</dbReference>
<evidence type="ECO:0000256" key="1">
    <source>
        <dbReference type="ARBA" id="ARBA00004651"/>
    </source>
</evidence>
<dbReference type="PANTHER" id="PTHR34582:SF6">
    <property type="entry name" value="UPF0702 TRANSMEMBRANE PROTEIN YCAP"/>
    <property type="match status" value="1"/>
</dbReference>
<dbReference type="Gene3D" id="3.30.240.20">
    <property type="entry name" value="bsu07140 like domains"/>
    <property type="match status" value="2"/>
</dbReference>
<dbReference type="EMBL" id="NHOC01000004">
    <property type="protein sequence ID" value="OUM20977.1"/>
    <property type="molecule type" value="Genomic_DNA"/>
</dbReference>
<evidence type="ECO:0000256" key="4">
    <source>
        <dbReference type="ARBA" id="ARBA00022692"/>
    </source>
</evidence>
<reference evidence="9 10" key="1">
    <citation type="submission" date="2017-05" db="EMBL/GenBank/DDBJ databases">
        <title>Butyricicoccus porcorum sp. nov. a butyrate-producing bacterium from the swine intestinal tract.</title>
        <authorList>
            <person name="Trachsel J."/>
            <person name="Humphrey S."/>
            <person name="Allen H.K."/>
        </authorList>
    </citation>
    <scope>NUCLEOTIDE SEQUENCE [LARGE SCALE GENOMIC DNA]</scope>
    <source>
        <strain evidence="9">BB10</strain>
    </source>
</reference>
<accession>A0A252F5D5</accession>
<evidence type="ECO:0000256" key="5">
    <source>
        <dbReference type="ARBA" id="ARBA00022989"/>
    </source>
</evidence>
<evidence type="ECO:0000256" key="6">
    <source>
        <dbReference type="ARBA" id="ARBA00023136"/>
    </source>
</evidence>
<feature type="domain" description="YetF C-terminal" evidence="8">
    <location>
        <begin position="79"/>
        <end position="211"/>
    </location>
</feature>
<dbReference type="GO" id="GO:0005886">
    <property type="term" value="C:plasma membrane"/>
    <property type="evidence" value="ECO:0007669"/>
    <property type="project" value="UniProtKB-SubCell"/>
</dbReference>
<dbReference type="Pfam" id="PF04239">
    <property type="entry name" value="DUF421"/>
    <property type="match status" value="1"/>
</dbReference>
<keyword evidence="5 7" id="KW-1133">Transmembrane helix</keyword>
<evidence type="ECO:0000259" key="8">
    <source>
        <dbReference type="Pfam" id="PF04239"/>
    </source>
</evidence>
<evidence type="ECO:0000256" key="7">
    <source>
        <dbReference type="SAM" id="Phobius"/>
    </source>
</evidence>
<organism evidence="9 10">
    <name type="scientific">Butyricicoccus porcorum</name>
    <dbReference type="NCBI Taxonomy" id="1945634"/>
    <lineage>
        <taxon>Bacteria</taxon>
        <taxon>Bacillati</taxon>
        <taxon>Bacillota</taxon>
        <taxon>Clostridia</taxon>
        <taxon>Eubacteriales</taxon>
        <taxon>Butyricicoccaceae</taxon>
        <taxon>Butyricicoccus</taxon>
    </lineage>
</organism>
<name>A0A252F5D5_9FIRM</name>
<evidence type="ECO:0000313" key="10">
    <source>
        <dbReference type="Proteomes" id="UP000194903"/>
    </source>
</evidence>
<sequence length="227" mass="25064">MFLLFLRTLLVYAAVIGGLRFTGKRQLGELSTSEFAVTILVSELASIPLQDTAVPLLGGIVPLVTLLAVEVLLSCLCRRSRRARRLLCGNPCVVIRDGTFDTNMLRMLRLAPEDILEGLRIAGVTRMEDVRYAIIETNGQLSVIPRAAQQPLTPDDLHMQPTEQGMPLVVVSEGKLVHYNIRQLYRTEDEIIQLCRERGADSLDSVFLLTLDDCGNAFLQLRGGGTS</sequence>
<evidence type="ECO:0000313" key="9">
    <source>
        <dbReference type="EMBL" id="OUM20977.1"/>
    </source>
</evidence>
<keyword evidence="6 7" id="KW-0472">Membrane</keyword>
<dbReference type="OrthoDB" id="1682423at2"/>
<dbReference type="PANTHER" id="PTHR34582">
    <property type="entry name" value="UPF0702 TRANSMEMBRANE PROTEIN YCAP"/>
    <property type="match status" value="1"/>
</dbReference>
<keyword evidence="3" id="KW-1003">Cell membrane</keyword>
<evidence type="ECO:0000256" key="2">
    <source>
        <dbReference type="ARBA" id="ARBA00006448"/>
    </source>
</evidence>
<comment type="similarity">
    <text evidence="2">Belongs to the UPF0702 family.</text>
</comment>
<dbReference type="Proteomes" id="UP000194903">
    <property type="component" value="Unassembled WGS sequence"/>
</dbReference>
<evidence type="ECO:0000256" key="3">
    <source>
        <dbReference type="ARBA" id="ARBA00022475"/>
    </source>
</evidence>
<proteinExistence type="inferred from homology"/>
<keyword evidence="4 7" id="KW-0812">Transmembrane</keyword>
<dbReference type="InterPro" id="IPR023090">
    <property type="entry name" value="UPF0702_alpha/beta_dom_sf"/>
</dbReference>
<gene>
    <name evidence="9" type="ORF">CBW42_05185</name>
</gene>
<keyword evidence="10" id="KW-1185">Reference proteome</keyword>
<feature type="transmembrane region" description="Helical" evidence="7">
    <location>
        <begin position="56"/>
        <end position="77"/>
    </location>
</feature>
<dbReference type="AlphaFoldDB" id="A0A252F5D5"/>
<comment type="caution">
    <text evidence="9">The sequence shown here is derived from an EMBL/GenBank/DDBJ whole genome shotgun (WGS) entry which is preliminary data.</text>
</comment>